<dbReference type="InterPro" id="IPR056150">
    <property type="entry name" value="WD40_CDC20-Fz"/>
</dbReference>
<organism evidence="7 8">
    <name type="scientific">Piptocephalis cylindrospora</name>
    <dbReference type="NCBI Taxonomy" id="1907219"/>
    <lineage>
        <taxon>Eukaryota</taxon>
        <taxon>Fungi</taxon>
        <taxon>Fungi incertae sedis</taxon>
        <taxon>Zoopagomycota</taxon>
        <taxon>Zoopagomycotina</taxon>
        <taxon>Zoopagomycetes</taxon>
        <taxon>Zoopagales</taxon>
        <taxon>Piptocephalidaceae</taxon>
        <taxon>Piptocephalis</taxon>
    </lineage>
</organism>
<dbReference type="InterPro" id="IPR036322">
    <property type="entry name" value="WD40_repeat_dom_sf"/>
</dbReference>
<dbReference type="SUPFAM" id="SSF50978">
    <property type="entry name" value="WD40 repeat-like"/>
    <property type="match status" value="1"/>
</dbReference>
<dbReference type="InterPro" id="IPR015943">
    <property type="entry name" value="WD40/YVTN_repeat-like_dom_sf"/>
</dbReference>
<evidence type="ECO:0000256" key="3">
    <source>
        <dbReference type="ARBA" id="ARBA00022737"/>
    </source>
</evidence>
<proteinExistence type="inferred from homology"/>
<dbReference type="SMART" id="SM00320">
    <property type="entry name" value="WD40"/>
    <property type="match status" value="6"/>
</dbReference>
<comment type="similarity">
    <text evidence="1">Belongs to the WD repeat CDC20/Fizzy family.</text>
</comment>
<dbReference type="GO" id="GO:1990757">
    <property type="term" value="F:ubiquitin ligase activator activity"/>
    <property type="evidence" value="ECO:0007669"/>
    <property type="project" value="TreeGrafter"/>
</dbReference>
<dbReference type="GO" id="GO:0031145">
    <property type="term" value="P:anaphase-promoting complex-dependent catabolic process"/>
    <property type="evidence" value="ECO:0007669"/>
    <property type="project" value="TreeGrafter"/>
</dbReference>
<dbReference type="GO" id="GO:1905786">
    <property type="term" value="P:positive regulation of anaphase-promoting complex-dependent catabolic process"/>
    <property type="evidence" value="ECO:0007669"/>
    <property type="project" value="TreeGrafter"/>
</dbReference>
<evidence type="ECO:0000256" key="2">
    <source>
        <dbReference type="ARBA" id="ARBA00022574"/>
    </source>
</evidence>
<evidence type="ECO:0000256" key="5">
    <source>
        <dbReference type="PROSITE-ProRule" id="PRU00221"/>
    </source>
</evidence>
<feature type="repeat" description="WD" evidence="5">
    <location>
        <begin position="304"/>
        <end position="342"/>
    </location>
</feature>
<dbReference type="PROSITE" id="PS50082">
    <property type="entry name" value="WD_REPEATS_2"/>
    <property type="match status" value="1"/>
</dbReference>
<reference evidence="8" key="1">
    <citation type="journal article" date="2018" name="Nat. Microbiol.">
        <title>Leveraging single-cell genomics to expand the fungal tree of life.</title>
        <authorList>
            <person name="Ahrendt S.R."/>
            <person name="Quandt C.A."/>
            <person name="Ciobanu D."/>
            <person name="Clum A."/>
            <person name="Salamov A."/>
            <person name="Andreopoulos B."/>
            <person name="Cheng J.F."/>
            <person name="Woyke T."/>
            <person name="Pelin A."/>
            <person name="Henrissat B."/>
            <person name="Reynolds N.K."/>
            <person name="Benny G.L."/>
            <person name="Smith M.E."/>
            <person name="James T.Y."/>
            <person name="Grigoriev I.V."/>
        </authorList>
    </citation>
    <scope>NUCLEOTIDE SEQUENCE [LARGE SCALE GENOMIC DNA]</scope>
</reference>
<dbReference type="GO" id="GO:0005680">
    <property type="term" value="C:anaphase-promoting complex"/>
    <property type="evidence" value="ECO:0007669"/>
    <property type="project" value="TreeGrafter"/>
</dbReference>
<evidence type="ECO:0000256" key="4">
    <source>
        <dbReference type="ARBA" id="ARBA00023306"/>
    </source>
</evidence>
<dbReference type="OrthoDB" id="10263272at2759"/>
<dbReference type="PANTHER" id="PTHR19918">
    <property type="entry name" value="CELL DIVISION CYCLE 20 CDC20 FIZZY -RELATED"/>
    <property type="match status" value="1"/>
</dbReference>
<dbReference type="Proteomes" id="UP000267251">
    <property type="component" value="Unassembled WGS sequence"/>
</dbReference>
<accession>A0A4P9Y6R3</accession>
<dbReference type="InterPro" id="IPR001680">
    <property type="entry name" value="WD40_rpt"/>
</dbReference>
<dbReference type="Pfam" id="PF24807">
    <property type="entry name" value="WD40_CDC20-Fz"/>
    <property type="match status" value="1"/>
</dbReference>
<evidence type="ECO:0000256" key="1">
    <source>
        <dbReference type="ARBA" id="ARBA00006445"/>
    </source>
</evidence>
<feature type="domain" description="CDC20/Fizzy WD40" evidence="6">
    <location>
        <begin position="28"/>
        <end position="335"/>
    </location>
</feature>
<dbReference type="PANTHER" id="PTHR19918:SF1">
    <property type="entry name" value="FIZZY-RELATED PROTEIN HOMOLOG"/>
    <property type="match status" value="1"/>
</dbReference>
<name>A0A4P9Y6R3_9FUNG</name>
<evidence type="ECO:0000313" key="8">
    <source>
        <dbReference type="Proteomes" id="UP000267251"/>
    </source>
</evidence>
<dbReference type="InterPro" id="IPR033010">
    <property type="entry name" value="Cdc20/Fizzy"/>
</dbReference>
<keyword evidence="2 5" id="KW-0853">WD repeat</keyword>
<keyword evidence="8" id="KW-1185">Reference proteome</keyword>
<gene>
    <name evidence="7" type="ORF">BJ684DRAFT_22460</name>
</gene>
<sequence>MSSVRPEPWRIYRPWIYPPFLPFPYRILDAPKLVDDFYLNLIDWSSTNLIAVALGSMVFIWKGAYGDVTILVTCVSWIKSGTHLAVGTKKGWILLYDVRRGRLVQRIPAHWDRVTCLDWTGPVLSSGSKDCSISHRDVRIPSSPSSPRVGEANRLERAHSSEVCRIKWASNPAHFAPRRPVLPDAPNGLWASGGNDNIVRIWDNRMARTPLHNLSHHRGAIKALGWSPHERHVLASAGGAKDQKLCIWSTATARLLAETPTGSQVCDLVWSPFNNELCTAQGYRDSSLRVWRYDGHNLHNMACLETSAKRVIYLTLAPDGESVLSGSPDFMLRLWKAIDEAF</sequence>
<dbReference type="AlphaFoldDB" id="A0A4P9Y6R3"/>
<evidence type="ECO:0000313" key="7">
    <source>
        <dbReference type="EMBL" id="RKP14788.1"/>
    </source>
</evidence>
<dbReference type="EMBL" id="KZ987791">
    <property type="protein sequence ID" value="RKP14788.1"/>
    <property type="molecule type" value="Genomic_DNA"/>
</dbReference>
<protein>
    <submittedName>
        <fullName evidence="7">WD40-repeat-containing domain protein</fullName>
    </submittedName>
</protein>
<dbReference type="Gene3D" id="2.130.10.10">
    <property type="entry name" value="YVTN repeat-like/Quinoprotein amine dehydrogenase"/>
    <property type="match status" value="1"/>
</dbReference>
<keyword evidence="3" id="KW-0677">Repeat</keyword>
<dbReference type="PROSITE" id="PS50294">
    <property type="entry name" value="WD_REPEATS_REGION"/>
    <property type="match status" value="1"/>
</dbReference>
<dbReference type="GO" id="GO:0010997">
    <property type="term" value="F:anaphase-promoting complex binding"/>
    <property type="evidence" value="ECO:0007669"/>
    <property type="project" value="InterPro"/>
</dbReference>
<evidence type="ECO:0000259" key="6">
    <source>
        <dbReference type="Pfam" id="PF24807"/>
    </source>
</evidence>
<keyword evidence="4" id="KW-0131">Cell cycle</keyword>